<evidence type="ECO:0000313" key="1">
    <source>
        <dbReference type="EMBL" id="SES42571.1"/>
    </source>
</evidence>
<sequence length="120" mass="13386">MSLIAAKCTQCGANIEVDDSKEAGICQACGTPFVTEKAINYFNQSISIDKATINIQGVDVNNILLRAQQFEIEGDIDKAKEYYNKVLDVDINNPTAISAMDKIKNLNQWLLQGRWFQLTL</sequence>
<accession>A0A1H9X918</accession>
<dbReference type="RefSeq" id="WP_074759067.1">
    <property type="nucleotide sequence ID" value="NZ_FOGJ01000049.1"/>
</dbReference>
<protein>
    <submittedName>
        <fullName evidence="1">Tetratricopeptide repeat-containing protein</fullName>
    </submittedName>
</protein>
<dbReference type="EMBL" id="FOGJ01000049">
    <property type="protein sequence ID" value="SES42571.1"/>
    <property type="molecule type" value="Genomic_DNA"/>
</dbReference>
<dbReference type="Proteomes" id="UP000182584">
    <property type="component" value="Unassembled WGS sequence"/>
</dbReference>
<dbReference type="Gene3D" id="1.25.40.10">
    <property type="entry name" value="Tetratricopeptide repeat domain"/>
    <property type="match status" value="1"/>
</dbReference>
<dbReference type="SUPFAM" id="SSF48452">
    <property type="entry name" value="TPR-like"/>
    <property type="match status" value="1"/>
</dbReference>
<organism evidence="1 2">
    <name type="scientific">Butyrivibrio fibrisolvens</name>
    <dbReference type="NCBI Taxonomy" id="831"/>
    <lineage>
        <taxon>Bacteria</taxon>
        <taxon>Bacillati</taxon>
        <taxon>Bacillota</taxon>
        <taxon>Clostridia</taxon>
        <taxon>Lachnospirales</taxon>
        <taxon>Lachnospiraceae</taxon>
        <taxon>Butyrivibrio</taxon>
    </lineage>
</organism>
<dbReference type="InterPro" id="IPR011990">
    <property type="entry name" value="TPR-like_helical_dom_sf"/>
</dbReference>
<dbReference type="Pfam" id="PF13181">
    <property type="entry name" value="TPR_8"/>
    <property type="match status" value="1"/>
</dbReference>
<name>A0A1H9X918_BUTFI</name>
<evidence type="ECO:0000313" key="2">
    <source>
        <dbReference type="Proteomes" id="UP000182584"/>
    </source>
</evidence>
<dbReference type="InterPro" id="IPR019734">
    <property type="entry name" value="TPR_rpt"/>
</dbReference>
<dbReference type="AlphaFoldDB" id="A0A1H9X918"/>
<gene>
    <name evidence="1" type="ORF">SAMN04487884_1498</name>
</gene>
<reference evidence="1 2" key="1">
    <citation type="submission" date="2016-10" db="EMBL/GenBank/DDBJ databases">
        <authorList>
            <person name="de Groot N.N."/>
        </authorList>
    </citation>
    <scope>NUCLEOTIDE SEQUENCE [LARGE SCALE GENOMIC DNA]</scope>
    <source>
        <strain evidence="1 2">AR40</strain>
    </source>
</reference>
<dbReference type="Gene3D" id="2.20.28.30">
    <property type="entry name" value="RNA polymerase ii, chain L"/>
    <property type="match status" value="1"/>
</dbReference>
<proteinExistence type="predicted"/>
<dbReference type="OrthoDB" id="7056196at2"/>